<dbReference type="InterPro" id="IPR033464">
    <property type="entry name" value="CSN8_PSD8_EIF3K"/>
</dbReference>
<dbReference type="GO" id="GO:0043022">
    <property type="term" value="F:ribosome binding"/>
    <property type="evidence" value="ECO:0007669"/>
    <property type="project" value="InterPro"/>
</dbReference>
<evidence type="ECO:0000256" key="1">
    <source>
        <dbReference type="ARBA" id="ARBA00022490"/>
    </source>
</evidence>
<dbReference type="Gene3D" id="1.10.10.10">
    <property type="entry name" value="Winged helix-like DNA-binding domain superfamily/Winged helix DNA-binding domain"/>
    <property type="match status" value="1"/>
</dbReference>
<dbReference type="EMBL" id="JAAAHY010000067">
    <property type="protein sequence ID" value="KAF9967621.1"/>
    <property type="molecule type" value="Genomic_DNA"/>
</dbReference>
<dbReference type="GO" id="GO:0033290">
    <property type="term" value="C:eukaryotic 48S preinitiation complex"/>
    <property type="evidence" value="ECO:0007669"/>
    <property type="project" value="UniProtKB-UniRule"/>
</dbReference>
<dbReference type="PANTHER" id="PTHR13022:SF0">
    <property type="entry name" value="EUKARYOTIC TRANSLATION INITIATION FACTOR 3 SUBUNIT K"/>
    <property type="match status" value="1"/>
</dbReference>
<evidence type="ECO:0000256" key="4">
    <source>
        <dbReference type="HAMAP-Rule" id="MF_03010"/>
    </source>
</evidence>
<feature type="domain" description="PCI" evidence="5">
    <location>
        <begin position="46"/>
        <end position="210"/>
    </location>
</feature>
<dbReference type="InterPro" id="IPR036388">
    <property type="entry name" value="WH-like_DNA-bd_sf"/>
</dbReference>
<comment type="similarity">
    <text evidence="4">Belongs to the eIF-3 subunit K family.</text>
</comment>
<sequence length="226" mass="25507">MVRVSNTPSSRPEVIQSLIDGVDRYNPDNVSILEEYLAAQCSNKECDAMANLAILKLYQFNPHLTNDQVVNNILVKALTTLPEPDFNLCLYLLNEQMVTEEPVVRLVALQDLIEQACFADFWKVYEGDDIYKELTAEVLGFEDLIRNNFANAIAMTFQSIELESLQAYLNLKGQALTDFIKTREWTEANGVVAIPVNKDNEAKTTVLTENIKFEQLTKIIGHSNDA</sequence>
<dbReference type="Pfam" id="PF10075">
    <property type="entry name" value="CSN8_PSD8_EIF3K"/>
    <property type="match status" value="1"/>
</dbReference>
<accession>A0A9P6JGM2</accession>
<evidence type="ECO:0000313" key="7">
    <source>
        <dbReference type="Proteomes" id="UP000738359"/>
    </source>
</evidence>
<evidence type="ECO:0000256" key="2">
    <source>
        <dbReference type="ARBA" id="ARBA00022540"/>
    </source>
</evidence>
<evidence type="ECO:0000256" key="3">
    <source>
        <dbReference type="ARBA" id="ARBA00022917"/>
    </source>
</evidence>
<dbReference type="HAMAP" id="MF_03010">
    <property type="entry name" value="eIF3k"/>
    <property type="match status" value="1"/>
</dbReference>
<proteinExistence type="inferred from homology"/>
<organism evidence="6 7">
    <name type="scientific">Mortierella alpina</name>
    <name type="common">Oleaginous fungus</name>
    <name type="synonym">Mortierella renispora</name>
    <dbReference type="NCBI Taxonomy" id="64518"/>
    <lineage>
        <taxon>Eukaryota</taxon>
        <taxon>Fungi</taxon>
        <taxon>Fungi incertae sedis</taxon>
        <taxon>Mucoromycota</taxon>
        <taxon>Mortierellomycotina</taxon>
        <taxon>Mortierellomycetes</taxon>
        <taxon>Mortierellales</taxon>
        <taxon>Mortierellaceae</taxon>
        <taxon>Mortierella</taxon>
    </lineage>
</organism>
<dbReference type="FunFam" id="1.25.40.250:FF:000001">
    <property type="entry name" value="Eukaryotic translation initiation factor 3 subunit K"/>
    <property type="match status" value="1"/>
</dbReference>
<dbReference type="GO" id="GO:0016282">
    <property type="term" value="C:eukaryotic 43S preinitiation complex"/>
    <property type="evidence" value="ECO:0007669"/>
    <property type="project" value="UniProtKB-UniRule"/>
</dbReference>
<protein>
    <recommendedName>
        <fullName evidence="4">Eukaryotic translation initiation factor 3 subunit K</fullName>
        <shortName evidence="4">eIF3k</shortName>
    </recommendedName>
    <alternativeName>
        <fullName evidence="4">eIF-3 p25</fullName>
    </alternativeName>
</protein>
<dbReference type="InterPro" id="IPR016020">
    <property type="entry name" value="Transl_init_fac_sub12_N_euk"/>
</dbReference>
<dbReference type="InterPro" id="IPR016024">
    <property type="entry name" value="ARM-type_fold"/>
</dbReference>
<keyword evidence="2 4" id="KW-0396">Initiation factor</keyword>
<dbReference type="Gene3D" id="1.25.40.250">
    <property type="entry name" value="ARM repeat, domain 1"/>
    <property type="match status" value="1"/>
</dbReference>
<dbReference type="OrthoDB" id="337745at2759"/>
<dbReference type="SUPFAM" id="SSF48371">
    <property type="entry name" value="ARM repeat"/>
    <property type="match status" value="1"/>
</dbReference>
<dbReference type="InterPro" id="IPR036390">
    <property type="entry name" value="WH_DNA-bd_sf"/>
</dbReference>
<reference evidence="6" key="1">
    <citation type="journal article" date="2020" name="Fungal Divers.">
        <title>Resolving the Mortierellaceae phylogeny through synthesis of multi-gene phylogenetics and phylogenomics.</title>
        <authorList>
            <person name="Vandepol N."/>
            <person name="Liber J."/>
            <person name="Desiro A."/>
            <person name="Na H."/>
            <person name="Kennedy M."/>
            <person name="Barry K."/>
            <person name="Grigoriev I.V."/>
            <person name="Miller A.N."/>
            <person name="O'Donnell K."/>
            <person name="Stajich J.E."/>
            <person name="Bonito G."/>
        </authorList>
    </citation>
    <scope>NUCLEOTIDE SEQUENCE</scope>
    <source>
        <strain evidence="6">CK1249</strain>
    </source>
</reference>
<evidence type="ECO:0000313" key="6">
    <source>
        <dbReference type="EMBL" id="KAF9967621.1"/>
    </source>
</evidence>
<dbReference type="GO" id="GO:0003743">
    <property type="term" value="F:translation initiation factor activity"/>
    <property type="evidence" value="ECO:0007669"/>
    <property type="project" value="UniProtKB-UniRule"/>
</dbReference>
<dbReference type="GO" id="GO:0003723">
    <property type="term" value="F:RNA binding"/>
    <property type="evidence" value="ECO:0007669"/>
    <property type="project" value="UniProtKB-UniRule"/>
</dbReference>
<evidence type="ECO:0000259" key="5">
    <source>
        <dbReference type="PROSITE" id="PS50250"/>
    </source>
</evidence>
<dbReference type="SUPFAM" id="SSF46785">
    <property type="entry name" value="Winged helix' DNA-binding domain"/>
    <property type="match status" value="1"/>
</dbReference>
<comment type="function">
    <text evidence="4">Component of the eukaryotic translation initiation factor 3 (eIF-3) complex, which is involved in protein synthesis of a specialized repertoire of mRNAs and, together with other initiation factors, stimulates binding of mRNA and methionyl-tRNAi to the 40S ribosome. The eIF-3 complex specifically targets and initiates translation of a subset of mRNAs involved in cell proliferation.</text>
</comment>
<keyword evidence="7" id="KW-1185">Reference proteome</keyword>
<dbReference type="GO" id="GO:0005852">
    <property type="term" value="C:eukaryotic translation initiation factor 3 complex"/>
    <property type="evidence" value="ECO:0007669"/>
    <property type="project" value="UniProtKB-UniRule"/>
</dbReference>
<dbReference type="PROSITE" id="PS50250">
    <property type="entry name" value="PCI"/>
    <property type="match status" value="1"/>
</dbReference>
<dbReference type="InterPro" id="IPR009374">
    <property type="entry name" value="eIF3k"/>
</dbReference>
<keyword evidence="3 4" id="KW-0648">Protein biosynthesis</keyword>
<gene>
    <name evidence="6" type="ORF">BGZ70_008832</name>
</gene>
<dbReference type="Proteomes" id="UP000738359">
    <property type="component" value="Unassembled WGS sequence"/>
</dbReference>
<name>A0A9P6JGM2_MORAP</name>
<dbReference type="GO" id="GO:0001732">
    <property type="term" value="P:formation of cytoplasmic translation initiation complex"/>
    <property type="evidence" value="ECO:0007669"/>
    <property type="project" value="UniProtKB-UniRule"/>
</dbReference>
<dbReference type="AlphaFoldDB" id="A0A9P6JGM2"/>
<dbReference type="PANTHER" id="PTHR13022">
    <property type="entry name" value="EUKARYOTIC TRANSLATION INITIATION FACTOR 3 SUBUNIT 11"/>
    <property type="match status" value="1"/>
</dbReference>
<comment type="caution">
    <text evidence="6">The sequence shown here is derived from an EMBL/GenBank/DDBJ whole genome shotgun (WGS) entry which is preliminary data.</text>
</comment>
<comment type="subunit">
    <text evidence="4">Component of the eukaryotic translation initiation factor 3 (eIF-3) complex.</text>
</comment>
<comment type="subcellular location">
    <subcellularLocation>
        <location evidence="4">Cytoplasm</location>
    </subcellularLocation>
</comment>
<keyword evidence="1 4" id="KW-0963">Cytoplasm</keyword>
<dbReference type="GO" id="GO:0006446">
    <property type="term" value="P:regulation of translational initiation"/>
    <property type="evidence" value="ECO:0007669"/>
    <property type="project" value="InterPro"/>
</dbReference>
<dbReference type="InterPro" id="IPR000717">
    <property type="entry name" value="PCI_dom"/>
</dbReference>